<feature type="domain" description="N-acetyltransferase" evidence="1">
    <location>
        <begin position="9"/>
        <end position="158"/>
    </location>
</feature>
<dbReference type="Proteomes" id="UP000238642">
    <property type="component" value="Unassembled WGS sequence"/>
</dbReference>
<dbReference type="OrthoDB" id="1073140at2"/>
<dbReference type="Pfam" id="PF00583">
    <property type="entry name" value="Acetyltransf_1"/>
    <property type="match status" value="1"/>
</dbReference>
<sequence length="164" mass="19332">MDRIDLQFQTVELLSPDVKRQIMELWNLEYPAKLVHADLTAFEKYLHALEKPTHILVRLNDRIVGWATKFYRDQSRWFAIILSNSIHGQHIGSILMKQIKANESLLYGWVIDHDKDIKANGKQYISPLNFYLKQGFTVIEDERLELATLSAVKIVWFEQEYNIE</sequence>
<dbReference type="PROSITE" id="PS51186">
    <property type="entry name" value="GNAT"/>
    <property type="match status" value="1"/>
</dbReference>
<dbReference type="AlphaFoldDB" id="A0A2S9JU43"/>
<proteinExistence type="predicted"/>
<evidence type="ECO:0000259" key="1">
    <source>
        <dbReference type="PROSITE" id="PS51186"/>
    </source>
</evidence>
<evidence type="ECO:0000313" key="3">
    <source>
        <dbReference type="Proteomes" id="UP000238642"/>
    </source>
</evidence>
<dbReference type="InterPro" id="IPR016181">
    <property type="entry name" value="Acyl_CoA_acyltransferase"/>
</dbReference>
<comment type="caution">
    <text evidence="2">The sequence shown here is derived from an EMBL/GenBank/DDBJ whole genome shotgun (WGS) entry which is preliminary data.</text>
</comment>
<dbReference type="RefSeq" id="WP_105723917.1">
    <property type="nucleotide sequence ID" value="NZ_PVBS01000001.1"/>
</dbReference>
<keyword evidence="3" id="KW-1185">Reference proteome</keyword>
<dbReference type="InterPro" id="IPR000182">
    <property type="entry name" value="GNAT_dom"/>
</dbReference>
<evidence type="ECO:0000313" key="2">
    <source>
        <dbReference type="EMBL" id="PRD56774.1"/>
    </source>
</evidence>
<dbReference type="Gene3D" id="3.40.630.30">
    <property type="match status" value="1"/>
</dbReference>
<organism evidence="2 3">
    <name type="scientific">Sphingobacterium gobiense</name>
    <dbReference type="NCBI Taxonomy" id="1382456"/>
    <lineage>
        <taxon>Bacteria</taxon>
        <taxon>Pseudomonadati</taxon>
        <taxon>Bacteroidota</taxon>
        <taxon>Sphingobacteriia</taxon>
        <taxon>Sphingobacteriales</taxon>
        <taxon>Sphingobacteriaceae</taxon>
        <taxon>Sphingobacterium</taxon>
    </lineage>
</organism>
<dbReference type="GO" id="GO:0016747">
    <property type="term" value="F:acyltransferase activity, transferring groups other than amino-acyl groups"/>
    <property type="evidence" value="ECO:0007669"/>
    <property type="project" value="InterPro"/>
</dbReference>
<keyword evidence="2" id="KW-0808">Transferase</keyword>
<reference evidence="2 3" key="1">
    <citation type="submission" date="2018-02" db="EMBL/GenBank/DDBJ databases">
        <title>The draft genome of Sphingobacterium gobiense H7.</title>
        <authorList>
            <person name="Li L."/>
            <person name="Liu L."/>
            <person name="Zhang X."/>
            <person name="Wang T."/>
            <person name="Liang L."/>
        </authorList>
    </citation>
    <scope>NUCLEOTIDE SEQUENCE [LARGE SCALE GENOMIC DNA]</scope>
    <source>
        <strain evidence="2 3">ACCC 05757</strain>
    </source>
</reference>
<name>A0A2S9JU43_9SPHI</name>
<dbReference type="SUPFAM" id="SSF55729">
    <property type="entry name" value="Acyl-CoA N-acyltransferases (Nat)"/>
    <property type="match status" value="1"/>
</dbReference>
<gene>
    <name evidence="2" type="ORF">C5749_05985</name>
</gene>
<accession>A0A2S9JU43</accession>
<protein>
    <submittedName>
        <fullName evidence="2">N-acetyltransferase</fullName>
    </submittedName>
</protein>
<dbReference type="EMBL" id="PVBS01000001">
    <property type="protein sequence ID" value="PRD56774.1"/>
    <property type="molecule type" value="Genomic_DNA"/>
</dbReference>